<feature type="non-terminal residue" evidence="1">
    <location>
        <position position="1"/>
    </location>
</feature>
<dbReference type="EMBL" id="AYSL01001174">
    <property type="protein sequence ID" value="KTF06398.1"/>
    <property type="molecule type" value="Genomic_DNA"/>
</dbReference>
<comment type="caution">
    <text evidence="1">The sequence shown here is derived from an EMBL/GenBank/DDBJ whole genome shotgun (WGS) entry which is preliminary data.</text>
</comment>
<reference evidence="1" key="1">
    <citation type="submission" date="2013-11" db="EMBL/GenBank/DDBJ databases">
        <title>Microbial diversity, functional groups and degradation webs in Northern and Southern Mediterranean and Red Sea marine crude oil polluted sites.</title>
        <authorList>
            <person name="Daffonchio D."/>
            <person name="Mapelli F."/>
            <person name="Ferrer M."/>
            <person name="Richter M."/>
            <person name="Cherif A."/>
            <person name="Malkawi H.I."/>
            <person name="Yakimov M.M."/>
            <person name="Abdel-Fattah Y.R."/>
            <person name="Blaghen M."/>
            <person name="Golyshin P.N."/>
            <person name="Kalogerakis N."/>
            <person name="Boon N."/>
            <person name="Magagnini M."/>
            <person name="Fava F."/>
        </authorList>
    </citation>
    <scope>NUCLEOTIDE SEQUENCE</scope>
</reference>
<proteinExistence type="predicted"/>
<name>A0A1B6NST3_9ZZZZ</name>
<evidence type="ECO:0000313" key="1">
    <source>
        <dbReference type="EMBL" id="KTF06398.1"/>
    </source>
</evidence>
<gene>
    <name evidence="1" type="ORF">MGSAQ_002105</name>
</gene>
<protein>
    <submittedName>
        <fullName evidence="1">Uncharacterized protein</fullName>
    </submittedName>
</protein>
<organism evidence="1">
    <name type="scientific">marine sediment metagenome</name>
    <dbReference type="NCBI Taxonomy" id="412755"/>
    <lineage>
        <taxon>unclassified sequences</taxon>
        <taxon>metagenomes</taxon>
        <taxon>ecological metagenomes</taxon>
    </lineage>
</organism>
<sequence length="70" mass="7602">DVLDWPALSEAGLLARMKEVASKNRVMTSLIGQGYYGTVTTPRDPAQHPGKPRLVHGLYPLSARDCPRAA</sequence>
<dbReference type="AlphaFoldDB" id="A0A1B6NST3"/>
<accession>A0A1B6NST3</accession>